<evidence type="ECO:0000256" key="4">
    <source>
        <dbReference type="ARBA" id="ARBA00022692"/>
    </source>
</evidence>
<keyword evidence="4 9" id="KW-0812">Transmembrane</keyword>
<evidence type="ECO:0000313" key="11">
    <source>
        <dbReference type="EMBL" id="DBA00257.1"/>
    </source>
</evidence>
<dbReference type="SUPFAM" id="SSF69593">
    <property type="entry name" value="Glycerol-3-phosphate (1)-acyltransferase"/>
    <property type="match status" value="1"/>
</dbReference>
<dbReference type="SMART" id="SM00563">
    <property type="entry name" value="PlsC"/>
    <property type="match status" value="1"/>
</dbReference>
<name>A0AAV2Z3C3_9STRA</name>
<evidence type="ECO:0000256" key="9">
    <source>
        <dbReference type="SAM" id="Phobius"/>
    </source>
</evidence>
<evidence type="ECO:0000259" key="10">
    <source>
        <dbReference type="SMART" id="SM00563"/>
    </source>
</evidence>
<dbReference type="PANTHER" id="PTHR23063">
    <property type="entry name" value="PHOSPHOLIPID ACYLTRANSFERASE"/>
    <property type="match status" value="1"/>
</dbReference>
<reference evidence="11" key="2">
    <citation type="journal article" date="2023" name="Microbiol Resour">
        <title>Decontamination and Annotation of the Draft Genome Sequence of the Oomycete Lagenidium giganteum ARSEF 373.</title>
        <authorList>
            <person name="Morgan W.R."/>
            <person name="Tartar A."/>
        </authorList>
    </citation>
    <scope>NUCLEOTIDE SEQUENCE</scope>
    <source>
        <strain evidence="11">ARSEF 373</strain>
    </source>
</reference>
<evidence type="ECO:0000256" key="5">
    <source>
        <dbReference type="ARBA" id="ARBA00022989"/>
    </source>
</evidence>
<gene>
    <name evidence="11" type="ORF">N0F65_007901</name>
</gene>
<evidence type="ECO:0000256" key="7">
    <source>
        <dbReference type="ARBA" id="ARBA00023136"/>
    </source>
</evidence>
<keyword evidence="6" id="KW-0443">Lipid metabolism</keyword>
<feature type="transmembrane region" description="Helical" evidence="9">
    <location>
        <begin position="76"/>
        <end position="103"/>
    </location>
</feature>
<evidence type="ECO:0000313" key="12">
    <source>
        <dbReference type="Proteomes" id="UP001146120"/>
    </source>
</evidence>
<keyword evidence="5 9" id="KW-1133">Transmembrane helix</keyword>
<evidence type="ECO:0000256" key="3">
    <source>
        <dbReference type="ARBA" id="ARBA00022679"/>
    </source>
</evidence>
<protein>
    <recommendedName>
        <fullName evidence="10">Phospholipid/glycerol acyltransferase domain-containing protein</fullName>
    </recommendedName>
</protein>
<dbReference type="Proteomes" id="UP001146120">
    <property type="component" value="Unassembled WGS sequence"/>
</dbReference>
<dbReference type="Pfam" id="PF01553">
    <property type="entry name" value="Acyltransferase"/>
    <property type="match status" value="1"/>
</dbReference>
<comment type="subcellular location">
    <subcellularLocation>
        <location evidence="1">Membrane</location>
    </subcellularLocation>
</comment>
<dbReference type="PANTHER" id="PTHR23063:SF52">
    <property type="entry name" value="LYSOPHOSPHATIDYLCHOLINE ACYLTRANSFERASE"/>
    <property type="match status" value="1"/>
</dbReference>
<keyword evidence="8" id="KW-0012">Acyltransferase</keyword>
<evidence type="ECO:0000256" key="6">
    <source>
        <dbReference type="ARBA" id="ARBA00023098"/>
    </source>
</evidence>
<feature type="domain" description="Phospholipid/glycerol acyltransferase" evidence="10">
    <location>
        <begin position="144"/>
        <end position="259"/>
    </location>
</feature>
<evidence type="ECO:0000256" key="1">
    <source>
        <dbReference type="ARBA" id="ARBA00004370"/>
    </source>
</evidence>
<dbReference type="GO" id="GO:0016746">
    <property type="term" value="F:acyltransferase activity"/>
    <property type="evidence" value="ECO:0007669"/>
    <property type="project" value="UniProtKB-KW"/>
</dbReference>
<keyword evidence="3" id="KW-0808">Transferase</keyword>
<evidence type="ECO:0000256" key="2">
    <source>
        <dbReference type="ARBA" id="ARBA00008655"/>
    </source>
</evidence>
<keyword evidence="7 9" id="KW-0472">Membrane</keyword>
<comment type="similarity">
    <text evidence="2">Belongs to the 1-acyl-sn-glycerol-3-phosphate acyltransferase family.</text>
</comment>
<dbReference type="GO" id="GO:0016020">
    <property type="term" value="C:membrane"/>
    <property type="evidence" value="ECO:0007669"/>
    <property type="project" value="UniProtKB-SubCell"/>
</dbReference>
<dbReference type="InterPro" id="IPR002123">
    <property type="entry name" value="Plipid/glycerol_acylTrfase"/>
</dbReference>
<dbReference type="AlphaFoldDB" id="A0AAV2Z3C3"/>
<evidence type="ECO:0000256" key="8">
    <source>
        <dbReference type="ARBA" id="ARBA00023315"/>
    </source>
</evidence>
<proteinExistence type="inferred from homology"/>
<reference evidence="11" key="1">
    <citation type="submission" date="2022-11" db="EMBL/GenBank/DDBJ databases">
        <authorList>
            <person name="Morgan W.R."/>
            <person name="Tartar A."/>
        </authorList>
    </citation>
    <scope>NUCLEOTIDE SEQUENCE</scope>
    <source>
        <strain evidence="11">ARSEF 373</strain>
    </source>
</reference>
<dbReference type="EMBL" id="DAKRPA010000067">
    <property type="protein sequence ID" value="DBA00257.1"/>
    <property type="molecule type" value="Genomic_DNA"/>
</dbReference>
<sequence length="350" mass="40307">MSAPIVPEPAEKMNYNTFDGLETGHKSAEAIRKSLAHIGQLQGNEDILPEHEENLKVFERMYQFERIKRPYHLGHLLLLLYVPVGIMLLILRLSILFTTALIVPNLFSENQIDRFGIHKAYCLVTGTIVRVNNKERLSENNPPPIIVANHISEFDAVALRWLCPSYVLGYDFYKKMLFFRLLKDKFGLVYVPYGSRTQGNGQARDELREVIVERLNRGDKPLMCFPEGGLTNGRLGLLQYHKFLFSLGKEIQPLAIRVTDGPFPVNINDETSTFVANVLWYFFIPWHVYTITVMPRTHAEPDEDALAFAQRVMKDTARLLDQQATAFLYRDKITFTRYKNKVLKGGKRDK</sequence>
<keyword evidence="12" id="KW-1185">Reference proteome</keyword>
<comment type="caution">
    <text evidence="11">The sequence shown here is derived from an EMBL/GenBank/DDBJ whole genome shotgun (WGS) entry which is preliminary data.</text>
</comment>
<organism evidence="11 12">
    <name type="scientific">Lagenidium giganteum</name>
    <dbReference type="NCBI Taxonomy" id="4803"/>
    <lineage>
        <taxon>Eukaryota</taxon>
        <taxon>Sar</taxon>
        <taxon>Stramenopiles</taxon>
        <taxon>Oomycota</taxon>
        <taxon>Peronosporomycetes</taxon>
        <taxon>Pythiales</taxon>
        <taxon>Pythiaceae</taxon>
    </lineage>
</organism>
<dbReference type="GO" id="GO:0006629">
    <property type="term" value="P:lipid metabolic process"/>
    <property type="evidence" value="ECO:0007669"/>
    <property type="project" value="UniProtKB-KW"/>
</dbReference>
<accession>A0AAV2Z3C3</accession>